<evidence type="ECO:0000313" key="2">
    <source>
        <dbReference type="EMBL" id="EPS38167.1"/>
    </source>
</evidence>
<sequence length="99" mass="10946">MYRSLRSNLVGLGATLPILLLSLHPPAVIAYEIAFHPFWLALRGIEQFPIHYQVYPRFTCNAVPLDDLEPDSGTVQNVLVRTAADASGPPKVIFLSRTS</sequence>
<keyword evidence="1" id="KW-0732">Signal</keyword>
<accession>S8BSE5</accession>
<organism evidence="2 3">
    <name type="scientific">Dactylellina haptotyla (strain CBS 200.50)</name>
    <name type="common">Nematode-trapping fungus</name>
    <name type="synonym">Monacrosporium haptotylum</name>
    <dbReference type="NCBI Taxonomy" id="1284197"/>
    <lineage>
        <taxon>Eukaryota</taxon>
        <taxon>Fungi</taxon>
        <taxon>Dikarya</taxon>
        <taxon>Ascomycota</taxon>
        <taxon>Pezizomycotina</taxon>
        <taxon>Orbiliomycetes</taxon>
        <taxon>Orbiliales</taxon>
        <taxon>Orbiliaceae</taxon>
        <taxon>Dactylellina</taxon>
    </lineage>
</organism>
<dbReference type="OrthoDB" id="10652845at2759"/>
<dbReference type="AlphaFoldDB" id="S8BSE5"/>
<evidence type="ECO:0000256" key="1">
    <source>
        <dbReference type="SAM" id="SignalP"/>
    </source>
</evidence>
<dbReference type="EMBL" id="AQGS01000575">
    <property type="protein sequence ID" value="EPS38167.1"/>
    <property type="molecule type" value="Genomic_DNA"/>
</dbReference>
<comment type="caution">
    <text evidence="2">The sequence shown here is derived from an EMBL/GenBank/DDBJ whole genome shotgun (WGS) entry which is preliminary data.</text>
</comment>
<dbReference type="Proteomes" id="UP000015100">
    <property type="component" value="Unassembled WGS sequence"/>
</dbReference>
<keyword evidence="3" id="KW-1185">Reference proteome</keyword>
<name>S8BSE5_DACHA</name>
<feature type="chain" id="PRO_5004548548" evidence="1">
    <location>
        <begin position="31"/>
        <end position="99"/>
    </location>
</feature>
<gene>
    <name evidence="2" type="ORF">H072_7951</name>
</gene>
<evidence type="ECO:0000313" key="3">
    <source>
        <dbReference type="Proteomes" id="UP000015100"/>
    </source>
</evidence>
<reference evidence="3" key="2">
    <citation type="submission" date="2013-04" db="EMBL/GenBank/DDBJ databases">
        <title>Genomic mechanisms accounting for the adaptation to parasitism in nematode-trapping fungi.</title>
        <authorList>
            <person name="Ahren D.G."/>
        </authorList>
    </citation>
    <scope>NUCLEOTIDE SEQUENCE [LARGE SCALE GENOMIC DNA]</scope>
    <source>
        <strain evidence="3">CBS 200.50</strain>
    </source>
</reference>
<protein>
    <submittedName>
        <fullName evidence="2">Uncharacterized protein</fullName>
    </submittedName>
</protein>
<reference evidence="2 3" key="1">
    <citation type="journal article" date="2013" name="PLoS Genet.">
        <title>Genomic mechanisms accounting for the adaptation to parasitism in nematode-trapping fungi.</title>
        <authorList>
            <person name="Meerupati T."/>
            <person name="Andersson K.M."/>
            <person name="Friman E."/>
            <person name="Kumar D."/>
            <person name="Tunlid A."/>
            <person name="Ahren D."/>
        </authorList>
    </citation>
    <scope>NUCLEOTIDE SEQUENCE [LARGE SCALE GENOMIC DNA]</scope>
    <source>
        <strain evidence="2 3">CBS 200.50</strain>
    </source>
</reference>
<proteinExistence type="predicted"/>
<feature type="signal peptide" evidence="1">
    <location>
        <begin position="1"/>
        <end position="30"/>
    </location>
</feature>
<dbReference type="HOGENOM" id="CLU_2320305_0_0_1"/>